<dbReference type="Gene3D" id="3.40.50.300">
    <property type="entry name" value="P-loop containing nucleotide triphosphate hydrolases"/>
    <property type="match status" value="1"/>
</dbReference>
<dbReference type="Pfam" id="PF00158">
    <property type="entry name" value="Sigma54_activat"/>
    <property type="match status" value="1"/>
</dbReference>
<feature type="domain" description="PAC" evidence="9">
    <location>
        <begin position="202"/>
        <end position="253"/>
    </location>
</feature>
<dbReference type="PROSITE" id="PS00688">
    <property type="entry name" value="SIGMA54_INTERACT_3"/>
    <property type="match status" value="1"/>
</dbReference>
<evidence type="ECO:0000256" key="4">
    <source>
        <dbReference type="ARBA" id="ARBA00023015"/>
    </source>
</evidence>
<dbReference type="SMART" id="SM00382">
    <property type="entry name" value="AAA"/>
    <property type="match status" value="1"/>
</dbReference>
<keyword evidence="5" id="KW-0238">DNA-binding</keyword>
<dbReference type="PROSITE" id="PS00676">
    <property type="entry name" value="SIGMA54_INTERACT_2"/>
    <property type="match status" value="1"/>
</dbReference>
<evidence type="ECO:0000256" key="7">
    <source>
        <dbReference type="ARBA" id="ARBA00029500"/>
    </source>
</evidence>
<evidence type="ECO:0000256" key="5">
    <source>
        <dbReference type="ARBA" id="ARBA00023125"/>
    </source>
</evidence>
<protein>
    <recommendedName>
        <fullName evidence="7">HTH-type transcriptional regulatory protein TyrR</fullName>
    </recommendedName>
</protein>
<dbReference type="Pfam" id="PF25601">
    <property type="entry name" value="AAA_lid_14"/>
    <property type="match status" value="1"/>
</dbReference>
<dbReference type="Gene3D" id="1.10.10.60">
    <property type="entry name" value="Homeodomain-like"/>
    <property type="match status" value="1"/>
</dbReference>
<dbReference type="SUPFAM" id="SSF52540">
    <property type="entry name" value="P-loop containing nucleoside triphosphate hydrolases"/>
    <property type="match status" value="1"/>
</dbReference>
<evidence type="ECO:0000313" key="10">
    <source>
        <dbReference type="EMBL" id="GFO64095.1"/>
    </source>
</evidence>
<dbReference type="CDD" id="cd00009">
    <property type="entry name" value="AAA"/>
    <property type="match status" value="1"/>
</dbReference>
<dbReference type="EMBL" id="CP096574">
    <property type="protein sequence ID" value="UPU34123.1"/>
    <property type="molecule type" value="Genomic_DNA"/>
</dbReference>
<dbReference type="InterPro" id="IPR025944">
    <property type="entry name" value="Sigma_54_int_dom_CS"/>
</dbReference>
<name>A0A6V8MV80_9BACT</name>
<dbReference type="Pfam" id="PF08448">
    <property type="entry name" value="PAS_4"/>
    <property type="match status" value="1"/>
</dbReference>
<dbReference type="Proteomes" id="UP000831485">
    <property type="component" value="Chromosome"/>
</dbReference>
<dbReference type="PANTHER" id="PTHR32071">
    <property type="entry name" value="TRANSCRIPTIONAL REGULATORY PROTEIN"/>
    <property type="match status" value="1"/>
</dbReference>
<dbReference type="InterPro" id="IPR000014">
    <property type="entry name" value="PAS"/>
</dbReference>
<reference evidence="10" key="2">
    <citation type="journal article" date="2021" name="Int. J. Syst. Evol. Microbiol.">
        <title>Geomonas silvestris sp. nov., Geomonas paludis sp. nov. and Geomonas limicola sp. nov., isolated from terrestrial environments, and emended description of the genus Geomonas.</title>
        <authorList>
            <person name="Itoh H."/>
            <person name="Xu Z."/>
            <person name="Masuda Y."/>
            <person name="Ushijima N."/>
            <person name="Hayakawa C."/>
            <person name="Shiratori Y."/>
            <person name="Senoo K."/>
        </authorList>
    </citation>
    <scope>NUCLEOTIDE SEQUENCE</scope>
    <source>
        <strain evidence="10">Red736</strain>
    </source>
</reference>
<dbReference type="GO" id="GO:0005524">
    <property type="term" value="F:ATP binding"/>
    <property type="evidence" value="ECO:0007669"/>
    <property type="project" value="UniProtKB-KW"/>
</dbReference>
<dbReference type="PROSITE" id="PS00675">
    <property type="entry name" value="SIGMA54_INTERACT_1"/>
    <property type="match status" value="1"/>
</dbReference>
<dbReference type="InterPro" id="IPR058031">
    <property type="entry name" value="AAA_lid_NorR"/>
</dbReference>
<dbReference type="InterPro" id="IPR000700">
    <property type="entry name" value="PAS-assoc_C"/>
</dbReference>
<evidence type="ECO:0000259" key="8">
    <source>
        <dbReference type="PROSITE" id="PS50045"/>
    </source>
</evidence>
<evidence type="ECO:0000256" key="6">
    <source>
        <dbReference type="ARBA" id="ARBA00023163"/>
    </source>
</evidence>
<keyword evidence="13" id="KW-1185">Reference proteome</keyword>
<dbReference type="SUPFAM" id="SSF55785">
    <property type="entry name" value="PYP-like sensor domain (PAS domain)"/>
    <property type="match status" value="1"/>
</dbReference>
<dbReference type="InterPro" id="IPR027417">
    <property type="entry name" value="P-loop_NTPase"/>
</dbReference>
<dbReference type="FunFam" id="3.40.50.300:FF:000006">
    <property type="entry name" value="DNA-binding transcriptional regulator NtrC"/>
    <property type="match status" value="1"/>
</dbReference>
<dbReference type="PANTHER" id="PTHR32071:SF57">
    <property type="entry name" value="C4-DICARBOXYLATE TRANSPORT TRANSCRIPTIONAL REGULATORY PROTEIN DCTD"/>
    <property type="match status" value="1"/>
</dbReference>
<keyword evidence="2" id="KW-0058">Aromatic hydrocarbons catabolism</keyword>
<keyword evidence="6" id="KW-0804">Transcription</keyword>
<sequence>MTIMADFVGETAPTPEQTHQDAFNAAQYNAMGDGIISVNTAGTVLLSDRVSRVSLDIYPGSSLSEQFPALWSKVVETMRDRRPRFELSVQRGETSFLVTVSPVMVDDEVSGAICVFVENTDLEIMTRQLRSFRELTKELTAIIDSSSEGLWVFDGYGVVLRVNPAAERNNRVKKEVVVGLTARELIEQGYMERSPALEVLGSKGVVNMLVNEGNRKLIVTGTPVFGDEGGIIRVVVSERDITEIDKLQRELEDQEAIKGQFWHHMLEQQQAELASQTIIAKSPRMITALRQAVKVSSADSTVLIHGESGVGKGLFADLIHKNSSRSAKPIIKLNCGAIPESLIESELFGHERGAFTGAQTAKPGYLELADNGILFLDEIAELPLASQVKLLRFLEDGRVTRLGGTTGRTVDVRIIAATHRDLEKMVVEKTFRLDLYYRLNVIPLYIPALRERQECLLPLIRHYLDYFSQKVGKQKRLARAALDALLAYSYPGNVRELMNLCERLVVMSETEVIDLQDLPKQLFGSLEEKPLSQSEQTLPVWPGDMTLEQILESVERTLLSDAMKEHGNQYRIAEALGINQSTVARKLKKYGIS</sequence>
<dbReference type="InterPro" id="IPR013656">
    <property type="entry name" value="PAS_4"/>
</dbReference>
<dbReference type="InterPro" id="IPR030828">
    <property type="entry name" value="HTH_TyrR"/>
</dbReference>
<dbReference type="InterPro" id="IPR035965">
    <property type="entry name" value="PAS-like_dom_sf"/>
</dbReference>
<dbReference type="EMBL" id="BLXY01000003">
    <property type="protein sequence ID" value="GFO64095.1"/>
    <property type="molecule type" value="Genomic_DNA"/>
</dbReference>
<evidence type="ECO:0000256" key="2">
    <source>
        <dbReference type="ARBA" id="ARBA00022797"/>
    </source>
</evidence>
<dbReference type="GO" id="GO:0006355">
    <property type="term" value="P:regulation of DNA-templated transcription"/>
    <property type="evidence" value="ECO:0007669"/>
    <property type="project" value="InterPro"/>
</dbReference>
<dbReference type="SUPFAM" id="SSF46689">
    <property type="entry name" value="Homeodomain-like"/>
    <property type="match status" value="1"/>
</dbReference>
<feature type="domain" description="Sigma-54 factor interaction" evidence="8">
    <location>
        <begin position="278"/>
        <end position="506"/>
    </location>
</feature>
<dbReference type="RefSeq" id="WP_246404771.1">
    <property type="nucleotide sequence ID" value="NZ_BLXY01000003.1"/>
</dbReference>
<dbReference type="PROSITE" id="PS50045">
    <property type="entry name" value="SIGMA54_INTERACT_4"/>
    <property type="match status" value="1"/>
</dbReference>
<evidence type="ECO:0000259" key="9">
    <source>
        <dbReference type="PROSITE" id="PS50113"/>
    </source>
</evidence>
<dbReference type="InterPro" id="IPR002078">
    <property type="entry name" value="Sigma_54_int"/>
</dbReference>
<dbReference type="InterPro" id="IPR025943">
    <property type="entry name" value="Sigma_54_int_dom_ATP-bd_2"/>
</dbReference>
<dbReference type="InterPro" id="IPR003593">
    <property type="entry name" value="AAA+_ATPase"/>
</dbReference>
<dbReference type="InterPro" id="IPR025662">
    <property type="entry name" value="Sigma_54_int_dom_ATP-bd_1"/>
</dbReference>
<dbReference type="Gene3D" id="3.30.450.20">
    <property type="entry name" value="PAS domain"/>
    <property type="match status" value="2"/>
</dbReference>
<keyword evidence="4" id="KW-0805">Transcription regulation</keyword>
<keyword evidence="1" id="KW-0547">Nucleotide-binding</keyword>
<proteinExistence type="predicted"/>
<dbReference type="Gene3D" id="1.10.8.60">
    <property type="match status" value="1"/>
</dbReference>
<dbReference type="AlphaFoldDB" id="A0A6V8MV80"/>
<evidence type="ECO:0000256" key="1">
    <source>
        <dbReference type="ARBA" id="ARBA00022741"/>
    </source>
</evidence>
<accession>A0A6V8MV80</accession>
<reference evidence="11" key="3">
    <citation type="submission" date="2022-04" db="EMBL/GenBank/DDBJ databases">
        <authorList>
            <person name="Liu G."/>
        </authorList>
    </citation>
    <scope>NUCLEOTIDE SEQUENCE</scope>
    <source>
        <strain evidence="11">RG22</strain>
    </source>
</reference>
<reference evidence="12" key="1">
    <citation type="submission" date="2020-06" db="EMBL/GenBank/DDBJ databases">
        <title>Draft genomic sequecing of Geomonas sp. Red736.</title>
        <authorList>
            <person name="Itoh H."/>
            <person name="Xu Z.X."/>
            <person name="Ushijima N."/>
            <person name="Masuda Y."/>
            <person name="Shiratori Y."/>
            <person name="Senoo K."/>
        </authorList>
    </citation>
    <scope>NUCLEOTIDE SEQUENCE [LARGE SCALE GENOMIC DNA]</scope>
    <source>
        <strain evidence="12">Red736</strain>
    </source>
</reference>
<dbReference type="InterPro" id="IPR009057">
    <property type="entry name" value="Homeodomain-like_sf"/>
</dbReference>
<dbReference type="Pfam" id="PF18024">
    <property type="entry name" value="HTH_50"/>
    <property type="match status" value="1"/>
</dbReference>
<dbReference type="Proteomes" id="UP000568888">
    <property type="component" value="Unassembled WGS sequence"/>
</dbReference>
<dbReference type="GO" id="GO:0003677">
    <property type="term" value="F:DNA binding"/>
    <property type="evidence" value="ECO:0007669"/>
    <property type="project" value="UniProtKB-KW"/>
</dbReference>
<dbReference type="NCBIfam" id="TIGR00229">
    <property type="entry name" value="sensory_box"/>
    <property type="match status" value="1"/>
</dbReference>
<evidence type="ECO:0000313" key="13">
    <source>
        <dbReference type="Proteomes" id="UP000831485"/>
    </source>
</evidence>
<dbReference type="PROSITE" id="PS50113">
    <property type="entry name" value="PAC"/>
    <property type="match status" value="1"/>
</dbReference>
<evidence type="ECO:0000256" key="3">
    <source>
        <dbReference type="ARBA" id="ARBA00022840"/>
    </source>
</evidence>
<evidence type="ECO:0000313" key="12">
    <source>
        <dbReference type="Proteomes" id="UP000568888"/>
    </source>
</evidence>
<keyword evidence="3" id="KW-0067">ATP-binding</keyword>
<organism evidence="10 12">
    <name type="scientific">Geomonas paludis</name>
    <dbReference type="NCBI Taxonomy" id="2740185"/>
    <lineage>
        <taxon>Bacteria</taxon>
        <taxon>Pseudomonadati</taxon>
        <taxon>Thermodesulfobacteriota</taxon>
        <taxon>Desulfuromonadia</taxon>
        <taxon>Geobacterales</taxon>
        <taxon>Geobacteraceae</taxon>
        <taxon>Geomonas</taxon>
    </lineage>
</organism>
<gene>
    <name evidence="10" type="ORF">GMPD_20140</name>
    <name evidence="11" type="ORF">M1B72_11720</name>
</gene>
<evidence type="ECO:0000313" key="11">
    <source>
        <dbReference type="EMBL" id="UPU34123.1"/>
    </source>
</evidence>